<feature type="region of interest" description="Disordered" evidence="1">
    <location>
        <begin position="79"/>
        <end position="106"/>
    </location>
</feature>
<dbReference type="KEGG" id="mcoo:MCOO_08180"/>
<gene>
    <name evidence="2" type="ORF">MCOO_08180</name>
</gene>
<evidence type="ECO:0000313" key="2">
    <source>
        <dbReference type="EMBL" id="BBX44803.1"/>
    </source>
</evidence>
<keyword evidence="3" id="KW-1185">Reference proteome</keyword>
<proteinExistence type="predicted"/>
<dbReference type="Proteomes" id="UP000465866">
    <property type="component" value="Chromosome"/>
</dbReference>
<sequence length="106" mass="11736">MAANGRGPYGRDLIGHVEEPFPDLTLGVGRRLRPVDVIVVGWSCNYGDGRLYRNVSIAELRDGCATTVTDYWGEPAAKPERRHSITDRLDMPPDGICNAAQHLDHH</sequence>
<accession>A0A7I7KS86</accession>
<dbReference type="EMBL" id="AP022569">
    <property type="protein sequence ID" value="BBX44803.1"/>
    <property type="molecule type" value="Genomic_DNA"/>
</dbReference>
<dbReference type="RefSeq" id="WP_163775199.1">
    <property type="nucleotide sequence ID" value="NZ_AP022569.1"/>
</dbReference>
<dbReference type="AlphaFoldDB" id="A0A7I7KS86"/>
<reference evidence="2 3" key="1">
    <citation type="journal article" date="2019" name="Emerg. Microbes Infect.">
        <title>Comprehensive subspecies identification of 175 nontuberculous mycobacteria species based on 7547 genomic profiles.</title>
        <authorList>
            <person name="Matsumoto Y."/>
            <person name="Kinjo T."/>
            <person name="Motooka D."/>
            <person name="Nabeya D."/>
            <person name="Jung N."/>
            <person name="Uechi K."/>
            <person name="Horii T."/>
            <person name="Iida T."/>
            <person name="Fujita J."/>
            <person name="Nakamura S."/>
        </authorList>
    </citation>
    <scope>NUCLEOTIDE SEQUENCE [LARGE SCALE GENOMIC DNA]</scope>
    <source>
        <strain evidence="2 3">JCM 12404</strain>
    </source>
</reference>
<feature type="compositionally biased region" description="Basic and acidic residues" evidence="1">
    <location>
        <begin position="79"/>
        <end position="91"/>
    </location>
</feature>
<evidence type="ECO:0000313" key="3">
    <source>
        <dbReference type="Proteomes" id="UP000465866"/>
    </source>
</evidence>
<organism evidence="2 3">
    <name type="scientific">Mycobacterium cookii</name>
    <dbReference type="NCBI Taxonomy" id="1775"/>
    <lineage>
        <taxon>Bacteria</taxon>
        <taxon>Bacillati</taxon>
        <taxon>Actinomycetota</taxon>
        <taxon>Actinomycetes</taxon>
        <taxon>Mycobacteriales</taxon>
        <taxon>Mycobacteriaceae</taxon>
        <taxon>Mycobacterium</taxon>
    </lineage>
</organism>
<dbReference type="Gene3D" id="3.10.450.50">
    <property type="match status" value="1"/>
</dbReference>
<protein>
    <submittedName>
        <fullName evidence="2">Uncharacterized protein</fullName>
    </submittedName>
</protein>
<evidence type="ECO:0000256" key="1">
    <source>
        <dbReference type="SAM" id="MobiDB-lite"/>
    </source>
</evidence>
<name>A0A7I7KS86_9MYCO</name>